<keyword evidence="1" id="KW-0812">Transmembrane</keyword>
<dbReference type="Gene3D" id="2.60.120.1440">
    <property type="match status" value="1"/>
</dbReference>
<evidence type="ECO:0000259" key="2">
    <source>
        <dbReference type="Pfam" id="PF04773"/>
    </source>
</evidence>
<evidence type="ECO:0000313" key="4">
    <source>
        <dbReference type="EMBL" id="MFC3198865.1"/>
    </source>
</evidence>
<feature type="domain" description="FecR protein" evidence="2">
    <location>
        <begin position="179"/>
        <end position="278"/>
    </location>
</feature>
<evidence type="ECO:0000259" key="3">
    <source>
        <dbReference type="Pfam" id="PF16344"/>
    </source>
</evidence>
<comment type="caution">
    <text evidence="4">The sequence shown here is derived from an EMBL/GenBank/DDBJ whole genome shotgun (WGS) entry which is preliminary data.</text>
</comment>
<keyword evidence="5" id="KW-1185">Reference proteome</keyword>
<keyword evidence="1" id="KW-0472">Membrane</keyword>
<evidence type="ECO:0000256" key="1">
    <source>
        <dbReference type="SAM" id="Phobius"/>
    </source>
</evidence>
<dbReference type="Proteomes" id="UP001595526">
    <property type="component" value="Unassembled WGS sequence"/>
</dbReference>
<dbReference type="Gene3D" id="3.55.50.30">
    <property type="match status" value="1"/>
</dbReference>
<dbReference type="InterPro" id="IPR012373">
    <property type="entry name" value="Ferrdict_sens_TM"/>
</dbReference>
<dbReference type="EMBL" id="JBHRTA010000038">
    <property type="protein sequence ID" value="MFC3198865.1"/>
    <property type="molecule type" value="Genomic_DNA"/>
</dbReference>
<accession>A0ABV7JPM9</accession>
<sequence>MAGILTPQEQDELLAQLVDTRNKHEAEKLLAEAWGRFTPGRPVFSREEGQKMMQRILEKHQAVDDEPVEKVIAFSVWRRLLLAASIVLIATLAVYMVVYKADDKSNAQTLSLAVERAGIEPGKERAVITLGDGRTIILDDIGHGLLAEEPGVHIRKIVGGQVQYELSPQAETAPIADNTITVPRGGQYRLVLPDGTKVHLNAESMLVYPTRFDNTAREVRLTGEAYFEVTQQYNGERGRQVPFVVHTAAQKVDVLGTSFNIQAYSGATRTALVEGSVRVTSAGGDTVVLQPGEAAVQPDGQPMIKVEKINMDEELAWHNGYFIFNDEGIQGIMQRIARWYDVEVSYQGNMSDKRFGGIFQRSKSVAQLLENFRTTGLVDFKIEERRIIVMEK</sequence>
<gene>
    <name evidence="4" type="ORF">ACFOET_14680</name>
</gene>
<dbReference type="InterPro" id="IPR032508">
    <property type="entry name" value="FecR_C"/>
</dbReference>
<proteinExistence type="predicted"/>
<dbReference type="PANTHER" id="PTHR30273:SF2">
    <property type="entry name" value="PROTEIN FECR"/>
    <property type="match status" value="1"/>
</dbReference>
<dbReference type="Pfam" id="PF16344">
    <property type="entry name" value="FecR_C"/>
    <property type="match status" value="1"/>
</dbReference>
<name>A0ABV7JPM9_9SPHI</name>
<organism evidence="4 5">
    <name type="scientific">Parapedobacter deserti</name>
    <dbReference type="NCBI Taxonomy" id="1912957"/>
    <lineage>
        <taxon>Bacteria</taxon>
        <taxon>Pseudomonadati</taxon>
        <taxon>Bacteroidota</taxon>
        <taxon>Sphingobacteriia</taxon>
        <taxon>Sphingobacteriales</taxon>
        <taxon>Sphingobacteriaceae</taxon>
        <taxon>Parapedobacter</taxon>
    </lineage>
</organism>
<reference evidence="5" key="1">
    <citation type="journal article" date="2019" name="Int. J. Syst. Evol. Microbiol.">
        <title>The Global Catalogue of Microorganisms (GCM) 10K type strain sequencing project: providing services to taxonomists for standard genome sequencing and annotation.</title>
        <authorList>
            <consortium name="The Broad Institute Genomics Platform"/>
            <consortium name="The Broad Institute Genome Sequencing Center for Infectious Disease"/>
            <person name="Wu L."/>
            <person name="Ma J."/>
        </authorList>
    </citation>
    <scope>NUCLEOTIDE SEQUENCE [LARGE SCALE GENOMIC DNA]</scope>
    <source>
        <strain evidence="5">KCTC 52416</strain>
    </source>
</reference>
<feature type="domain" description="Protein FecR C-terminal" evidence="3">
    <location>
        <begin position="321"/>
        <end position="389"/>
    </location>
</feature>
<protein>
    <submittedName>
        <fullName evidence="4">FecR family protein</fullName>
    </submittedName>
</protein>
<feature type="transmembrane region" description="Helical" evidence="1">
    <location>
        <begin position="80"/>
        <end position="99"/>
    </location>
</feature>
<dbReference type="InterPro" id="IPR006860">
    <property type="entry name" value="FecR"/>
</dbReference>
<evidence type="ECO:0000313" key="5">
    <source>
        <dbReference type="Proteomes" id="UP001595526"/>
    </source>
</evidence>
<keyword evidence="1" id="KW-1133">Transmembrane helix</keyword>
<dbReference type="Pfam" id="PF04773">
    <property type="entry name" value="FecR"/>
    <property type="match status" value="1"/>
</dbReference>
<dbReference type="PANTHER" id="PTHR30273">
    <property type="entry name" value="PERIPLASMIC SIGNAL SENSOR AND SIGMA FACTOR ACTIVATOR FECR-RELATED"/>
    <property type="match status" value="1"/>
</dbReference>